<dbReference type="PANTHER" id="PTHR10285">
    <property type="entry name" value="URIDINE KINASE"/>
    <property type="match status" value="1"/>
</dbReference>
<dbReference type="InterPro" id="IPR027417">
    <property type="entry name" value="P-loop_NTPase"/>
</dbReference>
<dbReference type="Proteomes" id="UP000515947">
    <property type="component" value="Chromosome"/>
</dbReference>
<name>A0A7G9RAV8_9ACTN</name>
<keyword evidence="1" id="KW-0808">Transferase</keyword>
<reference evidence="1 2" key="1">
    <citation type="submission" date="2020-08" db="EMBL/GenBank/DDBJ databases">
        <title>Genome sequence of Nocardioides mesophilus KACC 16243T.</title>
        <authorList>
            <person name="Hyun D.-W."/>
            <person name="Bae J.-W."/>
        </authorList>
    </citation>
    <scope>NUCLEOTIDE SEQUENCE [LARGE SCALE GENOMIC DNA]</scope>
    <source>
        <strain evidence="1 2">KACC 16243</strain>
    </source>
</reference>
<accession>A0A7G9RAV8</accession>
<dbReference type="AlphaFoldDB" id="A0A7G9RAV8"/>
<dbReference type="EMBL" id="CP060713">
    <property type="protein sequence ID" value="QNN52733.1"/>
    <property type="molecule type" value="Genomic_DNA"/>
</dbReference>
<sequence>MPDLASIVDATPCGQRVVLVAVDGVDGSGKTTFAGLLAAEYLNRGRVALVVHMDDFLNPRAIRYRRGRTSPDGFFLDTYDLGTFAANVLEPLAPGGDRAVVARAFDLHADGPVADDPVVVPPGAVVIVEGMFLHRDELVTRWDLSVFLDVPFTVTASRMARRDGSNPDPEHPSMSRYVGGQRLYLDSCRPADRATFVIDNFDEG</sequence>
<gene>
    <name evidence="1" type="ORF">H9L09_20210</name>
</gene>
<dbReference type="GO" id="GO:0016301">
    <property type="term" value="F:kinase activity"/>
    <property type="evidence" value="ECO:0007669"/>
    <property type="project" value="UniProtKB-KW"/>
</dbReference>
<evidence type="ECO:0000313" key="1">
    <source>
        <dbReference type="EMBL" id="QNN52733.1"/>
    </source>
</evidence>
<keyword evidence="1" id="KW-0418">Kinase</keyword>
<dbReference type="KEGG" id="nmes:H9L09_20210"/>
<dbReference type="RefSeq" id="WP_187578575.1">
    <property type="nucleotide sequence ID" value="NZ_CP060713.1"/>
</dbReference>
<dbReference type="Gene3D" id="3.40.50.300">
    <property type="entry name" value="P-loop containing nucleotide triphosphate hydrolases"/>
    <property type="match status" value="1"/>
</dbReference>
<proteinExistence type="predicted"/>
<evidence type="ECO:0000313" key="2">
    <source>
        <dbReference type="Proteomes" id="UP000515947"/>
    </source>
</evidence>
<protein>
    <submittedName>
        <fullName evidence="1">Uridine kinase</fullName>
    </submittedName>
</protein>
<organism evidence="1 2">
    <name type="scientific">Nocardioides mesophilus</name>
    <dbReference type="NCBI Taxonomy" id="433659"/>
    <lineage>
        <taxon>Bacteria</taxon>
        <taxon>Bacillati</taxon>
        <taxon>Actinomycetota</taxon>
        <taxon>Actinomycetes</taxon>
        <taxon>Propionibacteriales</taxon>
        <taxon>Nocardioidaceae</taxon>
        <taxon>Nocardioides</taxon>
    </lineage>
</organism>
<keyword evidence="2" id="KW-1185">Reference proteome</keyword>
<dbReference type="SUPFAM" id="SSF52540">
    <property type="entry name" value="P-loop containing nucleoside triphosphate hydrolases"/>
    <property type="match status" value="1"/>
</dbReference>